<evidence type="ECO:0000313" key="4">
    <source>
        <dbReference type="Proteomes" id="UP000252706"/>
    </source>
</evidence>
<name>A0A366X314_9RHOB</name>
<dbReference type="EMBL" id="QOCE01000021">
    <property type="protein sequence ID" value="RBW57122.1"/>
    <property type="molecule type" value="Genomic_DNA"/>
</dbReference>
<gene>
    <name evidence="3" type="ORF">DS909_08390</name>
</gene>
<dbReference type="InterPro" id="IPR002711">
    <property type="entry name" value="HNH"/>
</dbReference>
<dbReference type="GO" id="GO:0003676">
    <property type="term" value="F:nucleic acid binding"/>
    <property type="evidence" value="ECO:0007669"/>
    <property type="project" value="InterPro"/>
</dbReference>
<evidence type="ECO:0000256" key="1">
    <source>
        <dbReference type="SAM" id="MobiDB-lite"/>
    </source>
</evidence>
<feature type="compositionally biased region" description="Polar residues" evidence="1">
    <location>
        <begin position="11"/>
        <end position="23"/>
    </location>
</feature>
<evidence type="ECO:0000259" key="2">
    <source>
        <dbReference type="SMART" id="SM00507"/>
    </source>
</evidence>
<dbReference type="OrthoDB" id="9802640at2"/>
<dbReference type="Pfam" id="PF01844">
    <property type="entry name" value="HNH"/>
    <property type="match status" value="1"/>
</dbReference>
<protein>
    <recommendedName>
        <fullName evidence="2">HNH nuclease domain-containing protein</fullName>
    </recommendedName>
</protein>
<dbReference type="GO" id="GO:0004519">
    <property type="term" value="F:endonuclease activity"/>
    <property type="evidence" value="ECO:0007669"/>
    <property type="project" value="InterPro"/>
</dbReference>
<dbReference type="Proteomes" id="UP000252706">
    <property type="component" value="Unassembled WGS sequence"/>
</dbReference>
<accession>A0A366X314</accession>
<dbReference type="CDD" id="cd00085">
    <property type="entry name" value="HNHc"/>
    <property type="match status" value="1"/>
</dbReference>
<dbReference type="InterPro" id="IPR003615">
    <property type="entry name" value="HNH_nuc"/>
</dbReference>
<proteinExistence type="predicted"/>
<reference evidence="3 4" key="1">
    <citation type="submission" date="2018-07" db="EMBL/GenBank/DDBJ databases">
        <title>Modular assembly of carbohydrate-degrading microbial communities in the ocean.</title>
        <authorList>
            <person name="Enke T.N."/>
            <person name="Datta M.S."/>
            <person name="Schwartzman J.A."/>
            <person name="Cermak N."/>
            <person name="Schmitz D.A."/>
            <person name="Barrere J."/>
            <person name="Cordero O.X."/>
        </authorList>
    </citation>
    <scope>NUCLEOTIDE SEQUENCE [LARGE SCALE GENOMIC DNA]</scope>
    <source>
        <strain evidence="3 4">C3M10</strain>
    </source>
</reference>
<dbReference type="Gene3D" id="1.10.30.50">
    <property type="match status" value="1"/>
</dbReference>
<evidence type="ECO:0000313" key="3">
    <source>
        <dbReference type="EMBL" id="RBW57122.1"/>
    </source>
</evidence>
<dbReference type="GO" id="GO:0008270">
    <property type="term" value="F:zinc ion binding"/>
    <property type="evidence" value="ECO:0007669"/>
    <property type="project" value="InterPro"/>
</dbReference>
<comment type="caution">
    <text evidence="3">The sequence shown here is derived from an EMBL/GenBank/DDBJ whole genome shotgun (WGS) entry which is preliminary data.</text>
</comment>
<feature type="domain" description="HNH nuclease" evidence="2">
    <location>
        <begin position="109"/>
        <end position="172"/>
    </location>
</feature>
<sequence length="192" mass="22054">MSPHRNRRASCATTNGFRNSRPATSLEALKPPLEPQTRTPRFPPSAAQAEFAGEPLKLSRTAQNIRESIRADFHLAPVPDEDIYEASEGRVLTRVHSYRERDRAIVKRKKKSHLKKFGRLQCEACDFDFLEQYGERGEGFIECHHTKPVSDLQPGEKTKLSELVLLCANCHRMVHAARPWWTMEQLRKALEH</sequence>
<dbReference type="SMART" id="SM00507">
    <property type="entry name" value="HNHc"/>
    <property type="match status" value="1"/>
</dbReference>
<organism evidence="3 4">
    <name type="scientific">Phaeobacter gallaeciensis</name>
    <dbReference type="NCBI Taxonomy" id="60890"/>
    <lineage>
        <taxon>Bacteria</taxon>
        <taxon>Pseudomonadati</taxon>
        <taxon>Pseudomonadota</taxon>
        <taxon>Alphaproteobacteria</taxon>
        <taxon>Rhodobacterales</taxon>
        <taxon>Roseobacteraceae</taxon>
        <taxon>Phaeobacter</taxon>
    </lineage>
</organism>
<feature type="region of interest" description="Disordered" evidence="1">
    <location>
        <begin position="1"/>
        <end position="44"/>
    </location>
</feature>
<dbReference type="AlphaFoldDB" id="A0A366X314"/>